<organism evidence="1 2">
    <name type="scientific">Dialister invisus DSM 15470</name>
    <dbReference type="NCBI Taxonomy" id="592028"/>
    <lineage>
        <taxon>Bacteria</taxon>
        <taxon>Bacillati</taxon>
        <taxon>Bacillota</taxon>
        <taxon>Negativicutes</taxon>
        <taxon>Veillonellales</taxon>
        <taxon>Veillonellaceae</taxon>
        <taxon>Dialister</taxon>
    </lineage>
</organism>
<reference evidence="1" key="1">
    <citation type="submission" date="2009-09" db="EMBL/GenBank/DDBJ databases">
        <authorList>
            <person name="Weinstock G."/>
            <person name="Sodergren E."/>
            <person name="Clifton S."/>
            <person name="Fulton L."/>
            <person name="Fulton B."/>
            <person name="Courtney L."/>
            <person name="Fronick C."/>
            <person name="Harrison M."/>
            <person name="Strong C."/>
            <person name="Farmer C."/>
            <person name="Delahaunty K."/>
            <person name="Markovic C."/>
            <person name="Hall O."/>
            <person name="Minx P."/>
            <person name="Tomlinson C."/>
            <person name="Mitreva M."/>
            <person name="Nelson J."/>
            <person name="Hou S."/>
            <person name="Wollam A."/>
            <person name="Pepin K.H."/>
            <person name="Johnson M."/>
            <person name="Bhonagiri V."/>
            <person name="Nash W.E."/>
            <person name="Warren W."/>
            <person name="Chinwalla A."/>
            <person name="Mardis E.R."/>
            <person name="Wilson R.K."/>
        </authorList>
    </citation>
    <scope>NUCLEOTIDE SEQUENCE [LARGE SCALE GENOMIC DNA]</scope>
    <source>
        <strain evidence="1">DSM 15470</strain>
    </source>
</reference>
<protein>
    <submittedName>
        <fullName evidence="1">Uncharacterized protein</fullName>
    </submittedName>
</protein>
<proteinExistence type="predicted"/>
<name>C9LP51_9FIRM</name>
<keyword evidence="2" id="KW-1185">Reference proteome</keyword>
<comment type="caution">
    <text evidence="1">The sequence shown here is derived from an EMBL/GenBank/DDBJ whole genome shotgun (WGS) entry which is preliminary data.</text>
</comment>
<evidence type="ECO:0000313" key="1">
    <source>
        <dbReference type="EMBL" id="EEW97337.1"/>
    </source>
</evidence>
<accession>C9LP51</accession>
<sequence length="54" mass="6250">MAVSDNLFYVFDKADGAFLEKVKNEEMLGNDMHIEGMIKIDNNAFAIQYRTDIY</sequence>
<dbReference type="EMBL" id="ACIM02000001">
    <property type="protein sequence ID" value="EEW97337.1"/>
    <property type="molecule type" value="Genomic_DNA"/>
</dbReference>
<evidence type="ECO:0000313" key="2">
    <source>
        <dbReference type="Proteomes" id="UP000004736"/>
    </source>
</evidence>
<dbReference type="AlphaFoldDB" id="C9LP51"/>
<dbReference type="HOGENOM" id="CLU_3042822_0_0_9"/>
<dbReference type="Proteomes" id="UP000004736">
    <property type="component" value="Unassembled WGS sequence"/>
</dbReference>
<gene>
    <name evidence="1" type="ORF">GCWU000321_01328</name>
</gene>